<gene>
    <name evidence="5" type="primary">rpmC</name>
    <name evidence="7" type="ORF">C7B45_11065</name>
</gene>
<keyword evidence="2 5" id="KW-0689">Ribosomal protein</keyword>
<keyword evidence="3 5" id="KW-0687">Ribonucleoprotein</keyword>
<dbReference type="SUPFAM" id="SSF46561">
    <property type="entry name" value="Ribosomal protein L29 (L29p)"/>
    <property type="match status" value="1"/>
</dbReference>
<accession>A0A2T2WGN2</accession>
<protein>
    <recommendedName>
        <fullName evidence="4 5">Large ribosomal subunit protein uL29</fullName>
    </recommendedName>
</protein>
<comment type="caution">
    <text evidence="7">The sequence shown here is derived from an EMBL/GenBank/DDBJ whole genome shotgun (WGS) entry which is preliminary data.</text>
</comment>
<comment type="similarity">
    <text evidence="1 5">Belongs to the universal ribosomal protein uL29 family.</text>
</comment>
<dbReference type="PANTHER" id="PTHR10916">
    <property type="entry name" value="60S RIBOSOMAL PROTEIN L35/50S RIBOSOMAL PROTEIN L29"/>
    <property type="match status" value="1"/>
</dbReference>
<evidence type="ECO:0000256" key="5">
    <source>
        <dbReference type="HAMAP-Rule" id="MF_00374"/>
    </source>
</evidence>
<dbReference type="CDD" id="cd00427">
    <property type="entry name" value="Ribosomal_L29_HIP"/>
    <property type="match status" value="1"/>
</dbReference>
<dbReference type="GO" id="GO:0022625">
    <property type="term" value="C:cytosolic large ribosomal subunit"/>
    <property type="evidence" value="ECO:0007669"/>
    <property type="project" value="TreeGrafter"/>
</dbReference>
<evidence type="ECO:0000256" key="6">
    <source>
        <dbReference type="SAM" id="Coils"/>
    </source>
</evidence>
<dbReference type="Gene3D" id="1.10.287.310">
    <property type="match status" value="1"/>
</dbReference>
<dbReference type="FunFam" id="1.10.287.310:FF:000001">
    <property type="entry name" value="50S ribosomal protein L29"/>
    <property type="match status" value="1"/>
</dbReference>
<dbReference type="HAMAP" id="MF_00374">
    <property type="entry name" value="Ribosomal_uL29"/>
    <property type="match status" value="1"/>
</dbReference>
<dbReference type="InterPro" id="IPR018254">
    <property type="entry name" value="Ribosomal_uL29_CS"/>
</dbReference>
<dbReference type="InterPro" id="IPR036049">
    <property type="entry name" value="Ribosomal_uL29_sf"/>
</dbReference>
<keyword evidence="6" id="KW-0175">Coiled coil</keyword>
<evidence type="ECO:0000256" key="2">
    <source>
        <dbReference type="ARBA" id="ARBA00022980"/>
    </source>
</evidence>
<name>A0A2T2WGN2_9FIRM</name>
<dbReference type="Proteomes" id="UP000241848">
    <property type="component" value="Unassembled WGS sequence"/>
</dbReference>
<dbReference type="PROSITE" id="PS00579">
    <property type="entry name" value="RIBOSOMAL_L29"/>
    <property type="match status" value="1"/>
</dbReference>
<dbReference type="PANTHER" id="PTHR10916:SF0">
    <property type="entry name" value="LARGE RIBOSOMAL SUBUNIT PROTEIN UL29C"/>
    <property type="match status" value="1"/>
</dbReference>
<dbReference type="NCBIfam" id="TIGR00012">
    <property type="entry name" value="L29"/>
    <property type="match status" value="1"/>
</dbReference>
<dbReference type="Pfam" id="PF00831">
    <property type="entry name" value="Ribosomal_L29"/>
    <property type="match status" value="1"/>
</dbReference>
<dbReference type="InterPro" id="IPR050063">
    <property type="entry name" value="Ribosomal_protein_uL29"/>
</dbReference>
<reference evidence="7 8" key="1">
    <citation type="journal article" date="2014" name="BMC Genomics">
        <title>Comparison of environmental and isolate Sulfobacillus genomes reveals diverse carbon, sulfur, nitrogen, and hydrogen metabolisms.</title>
        <authorList>
            <person name="Justice N.B."/>
            <person name="Norman A."/>
            <person name="Brown C.T."/>
            <person name="Singh A."/>
            <person name="Thomas B.C."/>
            <person name="Banfield J.F."/>
        </authorList>
    </citation>
    <scope>NUCLEOTIDE SEQUENCE [LARGE SCALE GENOMIC DNA]</scope>
    <source>
        <strain evidence="7">AMDSBA3</strain>
    </source>
</reference>
<dbReference type="GO" id="GO:0006412">
    <property type="term" value="P:translation"/>
    <property type="evidence" value="ECO:0007669"/>
    <property type="project" value="UniProtKB-UniRule"/>
</dbReference>
<dbReference type="InterPro" id="IPR001854">
    <property type="entry name" value="Ribosomal_uL29"/>
</dbReference>
<feature type="coiled-coil region" evidence="6">
    <location>
        <begin position="11"/>
        <end position="38"/>
    </location>
</feature>
<organism evidence="7 8">
    <name type="scientific">Sulfobacillus acidophilus</name>
    <dbReference type="NCBI Taxonomy" id="53633"/>
    <lineage>
        <taxon>Bacteria</taxon>
        <taxon>Bacillati</taxon>
        <taxon>Bacillota</taxon>
        <taxon>Clostridia</taxon>
        <taxon>Eubacteriales</taxon>
        <taxon>Clostridiales Family XVII. Incertae Sedis</taxon>
        <taxon>Sulfobacillus</taxon>
    </lineage>
</organism>
<proteinExistence type="inferred from homology"/>
<evidence type="ECO:0000256" key="3">
    <source>
        <dbReference type="ARBA" id="ARBA00023274"/>
    </source>
</evidence>
<evidence type="ECO:0000313" key="7">
    <source>
        <dbReference type="EMBL" id="PSR21395.1"/>
    </source>
</evidence>
<evidence type="ECO:0000256" key="4">
    <source>
        <dbReference type="ARBA" id="ARBA00035204"/>
    </source>
</evidence>
<evidence type="ECO:0000313" key="8">
    <source>
        <dbReference type="Proteomes" id="UP000241848"/>
    </source>
</evidence>
<sequence>MKPKELRAMSQDELNAQLKSLKEQLFRLRFQLATAQLENPMMIRQVRKDIARVHTILRERELQENAR</sequence>
<evidence type="ECO:0000256" key="1">
    <source>
        <dbReference type="ARBA" id="ARBA00009254"/>
    </source>
</evidence>
<dbReference type="GO" id="GO:0003735">
    <property type="term" value="F:structural constituent of ribosome"/>
    <property type="evidence" value="ECO:0007669"/>
    <property type="project" value="InterPro"/>
</dbReference>
<dbReference type="AlphaFoldDB" id="A0A2T2WGN2"/>
<dbReference type="EMBL" id="PXYV01000035">
    <property type="protein sequence ID" value="PSR21395.1"/>
    <property type="molecule type" value="Genomic_DNA"/>
</dbReference>